<dbReference type="EMBL" id="JACEIK010000025">
    <property type="protein sequence ID" value="MCD7446952.1"/>
    <property type="molecule type" value="Genomic_DNA"/>
</dbReference>
<feature type="non-terminal residue" evidence="1">
    <location>
        <position position="55"/>
    </location>
</feature>
<accession>A0ABS8RJI7</accession>
<evidence type="ECO:0000313" key="1">
    <source>
        <dbReference type="EMBL" id="MCD7446952.1"/>
    </source>
</evidence>
<sequence length="55" mass="6045">MSVCLAESVVFEASRVYLIFKHTKTLFVTINSWSDTAVSHEVGALGIFLDITGHC</sequence>
<protein>
    <submittedName>
        <fullName evidence="1">Uncharacterized protein</fullName>
    </submittedName>
</protein>
<keyword evidence="2" id="KW-1185">Reference proteome</keyword>
<proteinExistence type="predicted"/>
<gene>
    <name evidence="1" type="ORF">HAX54_020730</name>
</gene>
<dbReference type="Proteomes" id="UP000823775">
    <property type="component" value="Unassembled WGS sequence"/>
</dbReference>
<comment type="caution">
    <text evidence="1">The sequence shown here is derived from an EMBL/GenBank/DDBJ whole genome shotgun (WGS) entry which is preliminary data.</text>
</comment>
<reference evidence="1 2" key="1">
    <citation type="journal article" date="2021" name="BMC Genomics">
        <title>Datura genome reveals duplications of psychoactive alkaloid biosynthetic genes and high mutation rate following tissue culture.</title>
        <authorList>
            <person name="Rajewski A."/>
            <person name="Carter-House D."/>
            <person name="Stajich J."/>
            <person name="Litt A."/>
        </authorList>
    </citation>
    <scope>NUCLEOTIDE SEQUENCE [LARGE SCALE GENOMIC DNA]</scope>
    <source>
        <strain evidence="1">AR-01</strain>
    </source>
</reference>
<name>A0ABS8RJI7_DATST</name>
<evidence type="ECO:0000313" key="2">
    <source>
        <dbReference type="Proteomes" id="UP000823775"/>
    </source>
</evidence>
<organism evidence="1 2">
    <name type="scientific">Datura stramonium</name>
    <name type="common">Jimsonweed</name>
    <name type="synonym">Common thornapple</name>
    <dbReference type="NCBI Taxonomy" id="4076"/>
    <lineage>
        <taxon>Eukaryota</taxon>
        <taxon>Viridiplantae</taxon>
        <taxon>Streptophyta</taxon>
        <taxon>Embryophyta</taxon>
        <taxon>Tracheophyta</taxon>
        <taxon>Spermatophyta</taxon>
        <taxon>Magnoliopsida</taxon>
        <taxon>eudicotyledons</taxon>
        <taxon>Gunneridae</taxon>
        <taxon>Pentapetalae</taxon>
        <taxon>asterids</taxon>
        <taxon>lamiids</taxon>
        <taxon>Solanales</taxon>
        <taxon>Solanaceae</taxon>
        <taxon>Solanoideae</taxon>
        <taxon>Datureae</taxon>
        <taxon>Datura</taxon>
    </lineage>
</organism>